<evidence type="ECO:0000313" key="2">
    <source>
        <dbReference type="EMBL" id="OZY83943.1"/>
    </source>
</evidence>
<protein>
    <submittedName>
        <fullName evidence="2">Uncharacterized protein</fullName>
    </submittedName>
</protein>
<dbReference type="Proteomes" id="UP000216101">
    <property type="component" value="Unassembled WGS sequence"/>
</dbReference>
<feature type="compositionally biased region" description="Polar residues" evidence="1">
    <location>
        <begin position="1"/>
        <end position="17"/>
    </location>
</feature>
<feature type="region of interest" description="Disordered" evidence="1">
    <location>
        <begin position="1"/>
        <end position="22"/>
    </location>
</feature>
<evidence type="ECO:0000256" key="1">
    <source>
        <dbReference type="SAM" id="MobiDB-lite"/>
    </source>
</evidence>
<comment type="caution">
    <text evidence="2">The sequence shown here is derived from an EMBL/GenBank/DDBJ whole genome shotgun (WGS) entry which is preliminary data.</text>
</comment>
<evidence type="ECO:0000313" key="3">
    <source>
        <dbReference type="Proteomes" id="UP000216101"/>
    </source>
</evidence>
<accession>A0A266Q257</accession>
<gene>
    <name evidence="2" type="ORF">CBP51_19295</name>
</gene>
<dbReference type="AlphaFoldDB" id="A0A266Q257"/>
<proteinExistence type="predicted"/>
<organism evidence="2 3">
    <name type="scientific">Cellvibrio mixtus</name>
    <dbReference type="NCBI Taxonomy" id="39650"/>
    <lineage>
        <taxon>Bacteria</taxon>
        <taxon>Pseudomonadati</taxon>
        <taxon>Pseudomonadota</taxon>
        <taxon>Gammaproteobacteria</taxon>
        <taxon>Cellvibrionales</taxon>
        <taxon>Cellvibrionaceae</taxon>
        <taxon>Cellvibrio</taxon>
    </lineage>
</organism>
<name>A0A266Q257_9GAMM</name>
<dbReference type="EMBL" id="NHNI01000003">
    <property type="protein sequence ID" value="OZY83943.1"/>
    <property type="molecule type" value="Genomic_DNA"/>
</dbReference>
<keyword evidence="3" id="KW-1185">Reference proteome</keyword>
<sequence>MLNTGWTQSAAQNNEYSKQARGYKKMSALTHEMRADKGENQNDQRTNAVIITAPQQNCWKN</sequence>
<reference evidence="3" key="1">
    <citation type="submission" date="2017-05" db="EMBL/GenBank/DDBJ databases">
        <authorList>
            <person name="Barney B.M."/>
        </authorList>
    </citation>
    <scope>NUCLEOTIDE SEQUENCE [LARGE SCALE GENOMIC DNA]</scope>
    <source>
        <strain evidence="3">PSBB022</strain>
    </source>
</reference>